<dbReference type="Proteomes" id="UP000678499">
    <property type="component" value="Unassembled WGS sequence"/>
</dbReference>
<name>A0A7R9BY60_9CRUS</name>
<reference evidence="2" key="1">
    <citation type="submission" date="2020-11" db="EMBL/GenBank/DDBJ databases">
        <authorList>
            <person name="Tran Van P."/>
        </authorList>
    </citation>
    <scope>NUCLEOTIDE SEQUENCE</scope>
</reference>
<protein>
    <submittedName>
        <fullName evidence="2">Uncharacterized protein</fullName>
    </submittedName>
</protein>
<gene>
    <name evidence="2" type="ORF">NMOB1V02_LOCUS9887</name>
</gene>
<proteinExistence type="predicted"/>
<evidence type="ECO:0000256" key="1">
    <source>
        <dbReference type="SAM" id="MobiDB-lite"/>
    </source>
</evidence>
<sequence>MPQHIVTQRQKFIDQANKKKPDSFKPGDVIAIFPRLPSADQHAAHRCFQTKRFGPFIVLSDKGQGEYWVGAGPEIRRVNAWEMVPFHGLPQAPIPGYKKHLGLIHLQSVASSVIHPAQEHVYARPSSQCPSVSERAVLLDHEYPQSARDQPTANLAKGKPPSGDNLGSCRETGDNLPFFQGGGESKGAPSPKRAPSRRPFWQKAKRPKITPNPTPLIGQSGEPLAGVKVFATREVSGGVSPPVGVLTNIVEVSATREAFCHQWGCFPPVVVFLTTHIPLNFETAKKVLQSTIPAKLSTMLRWDAPAEQAFLDPKQAIAHAVRLERPLLRSTKQQKYMFVAIDQFSKFLTAIPILQADTSMAILMQSTPFFRMC</sequence>
<dbReference type="EMBL" id="OA885690">
    <property type="protein sequence ID" value="CAD7282258.1"/>
    <property type="molecule type" value="Genomic_DNA"/>
</dbReference>
<evidence type="ECO:0000313" key="3">
    <source>
        <dbReference type="Proteomes" id="UP000678499"/>
    </source>
</evidence>
<accession>A0A7R9BY60</accession>
<evidence type="ECO:0000313" key="2">
    <source>
        <dbReference type="EMBL" id="CAD7282258.1"/>
    </source>
</evidence>
<dbReference type="EMBL" id="CAJPEX010003653">
    <property type="protein sequence ID" value="CAG0922410.1"/>
    <property type="molecule type" value="Genomic_DNA"/>
</dbReference>
<organism evidence="2">
    <name type="scientific">Notodromas monacha</name>
    <dbReference type="NCBI Taxonomy" id="399045"/>
    <lineage>
        <taxon>Eukaryota</taxon>
        <taxon>Metazoa</taxon>
        <taxon>Ecdysozoa</taxon>
        <taxon>Arthropoda</taxon>
        <taxon>Crustacea</taxon>
        <taxon>Oligostraca</taxon>
        <taxon>Ostracoda</taxon>
        <taxon>Podocopa</taxon>
        <taxon>Podocopida</taxon>
        <taxon>Cypridocopina</taxon>
        <taxon>Cypridoidea</taxon>
        <taxon>Cyprididae</taxon>
        <taxon>Notodromas</taxon>
    </lineage>
</organism>
<keyword evidence="3" id="KW-1185">Reference proteome</keyword>
<feature type="region of interest" description="Disordered" evidence="1">
    <location>
        <begin position="146"/>
        <end position="220"/>
    </location>
</feature>
<feature type="compositionally biased region" description="Low complexity" evidence="1">
    <location>
        <begin position="188"/>
        <end position="199"/>
    </location>
</feature>
<dbReference type="AlphaFoldDB" id="A0A7R9BY60"/>